<evidence type="ECO:0000256" key="2">
    <source>
        <dbReference type="PROSITE-ProRule" id="PRU00335"/>
    </source>
</evidence>
<keyword evidence="1 2" id="KW-0238">DNA-binding</keyword>
<dbReference type="PRINTS" id="PR00455">
    <property type="entry name" value="HTHTETR"/>
</dbReference>
<dbReference type="PANTHER" id="PTHR30328:SF54">
    <property type="entry name" value="HTH-TYPE TRANSCRIPTIONAL REPRESSOR SCO4008"/>
    <property type="match status" value="1"/>
</dbReference>
<dbReference type="Pfam" id="PF00440">
    <property type="entry name" value="TetR_N"/>
    <property type="match status" value="1"/>
</dbReference>
<dbReference type="Pfam" id="PF22604">
    <property type="entry name" value="TetR_HI_0893_C"/>
    <property type="match status" value="1"/>
</dbReference>
<organism evidence="4 5">
    <name type="scientific">Vibrio ezurae NBRC 102218</name>
    <dbReference type="NCBI Taxonomy" id="1219080"/>
    <lineage>
        <taxon>Bacteria</taxon>
        <taxon>Pseudomonadati</taxon>
        <taxon>Pseudomonadota</taxon>
        <taxon>Gammaproteobacteria</taxon>
        <taxon>Vibrionales</taxon>
        <taxon>Vibrionaceae</taxon>
        <taxon>Vibrio</taxon>
    </lineage>
</organism>
<dbReference type="STRING" id="1219080.VEZ01S_57_00070"/>
<protein>
    <submittedName>
        <fullName evidence="4">Putative TetR family transcriptional regulator</fullName>
    </submittedName>
</protein>
<dbReference type="EMBL" id="BATM01000057">
    <property type="protein sequence ID" value="GAD81354.1"/>
    <property type="molecule type" value="Genomic_DNA"/>
</dbReference>
<proteinExistence type="predicted"/>
<dbReference type="InterPro" id="IPR050109">
    <property type="entry name" value="HTH-type_TetR-like_transc_reg"/>
</dbReference>
<dbReference type="eggNOG" id="COG1309">
    <property type="taxonomic scope" value="Bacteria"/>
</dbReference>
<dbReference type="GO" id="GO:0003677">
    <property type="term" value="F:DNA binding"/>
    <property type="evidence" value="ECO:0007669"/>
    <property type="project" value="UniProtKB-UniRule"/>
</dbReference>
<evidence type="ECO:0000259" key="3">
    <source>
        <dbReference type="PROSITE" id="PS50977"/>
    </source>
</evidence>
<dbReference type="InterPro" id="IPR009057">
    <property type="entry name" value="Homeodomain-like_sf"/>
</dbReference>
<dbReference type="SUPFAM" id="SSF46689">
    <property type="entry name" value="Homeodomain-like"/>
    <property type="match status" value="1"/>
</dbReference>
<dbReference type="OrthoDB" id="63332at2"/>
<comment type="caution">
    <text evidence="4">The sequence shown here is derived from an EMBL/GenBank/DDBJ whole genome shotgun (WGS) entry which is preliminary data.</text>
</comment>
<evidence type="ECO:0000313" key="5">
    <source>
        <dbReference type="Proteomes" id="UP000016562"/>
    </source>
</evidence>
<dbReference type="AlphaFoldDB" id="U3CJQ6"/>
<feature type="DNA-binding region" description="H-T-H motif" evidence="2">
    <location>
        <begin position="27"/>
        <end position="46"/>
    </location>
</feature>
<dbReference type="PROSITE" id="PS01081">
    <property type="entry name" value="HTH_TETR_1"/>
    <property type="match status" value="1"/>
</dbReference>
<sequence length="190" mass="21577">MASKTKRQDILEAAVAILGQDGFKGLSIQKLASEANVATGTVYLYFKDKNHIITEARLWLTKQVADIIQHNVDPNQSLEQRYKTMCHNVWSIGESHLRLLQTHVLYESLPATLNNEIRSLEKKFFDPLLSVFNEGRESGELKDLPDPILYTLSLESCVSLTRKHFQGIESIDNTIYQQAIQASWEAITTK</sequence>
<evidence type="ECO:0000256" key="1">
    <source>
        <dbReference type="ARBA" id="ARBA00023125"/>
    </source>
</evidence>
<evidence type="ECO:0000313" key="4">
    <source>
        <dbReference type="EMBL" id="GAD81354.1"/>
    </source>
</evidence>
<gene>
    <name evidence="4" type="ORF">VEZ01S_57_00070</name>
</gene>
<keyword evidence="5" id="KW-1185">Reference proteome</keyword>
<dbReference type="InterPro" id="IPR001647">
    <property type="entry name" value="HTH_TetR"/>
</dbReference>
<accession>U3CJQ6</accession>
<dbReference type="InterPro" id="IPR054422">
    <property type="entry name" value="TetR-like_HI_0893_C"/>
</dbReference>
<dbReference type="PROSITE" id="PS50977">
    <property type="entry name" value="HTH_TETR_2"/>
    <property type="match status" value="1"/>
</dbReference>
<dbReference type="Gene3D" id="1.10.357.10">
    <property type="entry name" value="Tetracycline Repressor, domain 2"/>
    <property type="match status" value="1"/>
</dbReference>
<name>U3CJQ6_9VIBR</name>
<dbReference type="InterPro" id="IPR023772">
    <property type="entry name" value="DNA-bd_HTH_TetR-type_CS"/>
</dbReference>
<dbReference type="PANTHER" id="PTHR30328">
    <property type="entry name" value="TRANSCRIPTIONAL REPRESSOR"/>
    <property type="match status" value="1"/>
</dbReference>
<feature type="domain" description="HTH tetR-type" evidence="3">
    <location>
        <begin position="4"/>
        <end position="64"/>
    </location>
</feature>
<dbReference type="Proteomes" id="UP000016562">
    <property type="component" value="Unassembled WGS sequence"/>
</dbReference>
<dbReference type="RefSeq" id="WP_021715050.1">
    <property type="nucleotide sequence ID" value="NZ_BATM01000057.1"/>
</dbReference>
<reference evidence="4 5" key="1">
    <citation type="submission" date="2013-09" db="EMBL/GenBank/DDBJ databases">
        <title>Whole genome shotgun sequence of Vibrio ezurae NBRC 102218.</title>
        <authorList>
            <person name="Yoshida I."/>
            <person name="Hosoyama A."/>
            <person name="Numata M."/>
            <person name="Hashimoto M."/>
            <person name="Hosoyama Y."/>
            <person name="Tsuchikane K."/>
            <person name="Noguchi M."/>
            <person name="Hirakata S."/>
            <person name="Ichikawa N."/>
            <person name="Ohji S."/>
            <person name="Yamazoe A."/>
            <person name="Fujita N."/>
        </authorList>
    </citation>
    <scope>NUCLEOTIDE SEQUENCE [LARGE SCALE GENOMIC DNA]</scope>
    <source>
        <strain evidence="4 5">NBRC 102218</strain>
    </source>
</reference>